<feature type="compositionally biased region" description="Low complexity" evidence="1">
    <location>
        <begin position="32"/>
        <end position="56"/>
    </location>
</feature>
<organism evidence="3 4">
    <name type="scientific">Nocardia rhamnosiphila</name>
    <dbReference type="NCBI Taxonomy" id="426716"/>
    <lineage>
        <taxon>Bacteria</taxon>
        <taxon>Bacillati</taxon>
        <taxon>Actinomycetota</taxon>
        <taxon>Actinomycetes</taxon>
        <taxon>Mycobacteriales</taxon>
        <taxon>Nocardiaceae</taxon>
        <taxon>Nocardia</taxon>
    </lineage>
</organism>
<proteinExistence type="predicted"/>
<evidence type="ECO:0000313" key="3">
    <source>
        <dbReference type="EMBL" id="MEU1954707.1"/>
    </source>
</evidence>
<keyword evidence="2" id="KW-1133">Transmembrane helix</keyword>
<dbReference type="InterPro" id="IPR032710">
    <property type="entry name" value="NTF2-like_dom_sf"/>
</dbReference>
<feature type="transmembrane region" description="Helical" evidence="2">
    <location>
        <begin position="100"/>
        <end position="122"/>
    </location>
</feature>
<dbReference type="SUPFAM" id="SSF54427">
    <property type="entry name" value="NTF2-like"/>
    <property type="match status" value="1"/>
</dbReference>
<keyword evidence="2" id="KW-0472">Membrane</keyword>
<feature type="region of interest" description="Disordered" evidence="1">
    <location>
        <begin position="73"/>
        <end position="94"/>
    </location>
</feature>
<dbReference type="RefSeq" id="WP_357154333.1">
    <property type="nucleotide sequence ID" value="NZ_JBEYBF010000016.1"/>
</dbReference>
<evidence type="ECO:0000313" key="4">
    <source>
        <dbReference type="Proteomes" id="UP001550628"/>
    </source>
</evidence>
<keyword evidence="4" id="KW-1185">Reference proteome</keyword>
<gene>
    <name evidence="3" type="ORF">ABZ510_22910</name>
</gene>
<reference evidence="3 4" key="1">
    <citation type="submission" date="2024-06" db="EMBL/GenBank/DDBJ databases">
        <title>The Natural Products Discovery Center: Release of the First 8490 Sequenced Strains for Exploring Actinobacteria Biosynthetic Diversity.</title>
        <authorList>
            <person name="Kalkreuter E."/>
            <person name="Kautsar S.A."/>
            <person name="Yang D."/>
            <person name="Bader C.D."/>
            <person name="Teijaro C.N."/>
            <person name="Fluegel L."/>
            <person name="Davis C.M."/>
            <person name="Simpson J.R."/>
            <person name="Lauterbach L."/>
            <person name="Steele A.D."/>
            <person name="Gui C."/>
            <person name="Meng S."/>
            <person name="Li G."/>
            <person name="Viehrig K."/>
            <person name="Ye F."/>
            <person name="Su P."/>
            <person name="Kiefer A.F."/>
            <person name="Nichols A."/>
            <person name="Cepeda A.J."/>
            <person name="Yan W."/>
            <person name="Fan B."/>
            <person name="Jiang Y."/>
            <person name="Adhikari A."/>
            <person name="Zheng C.-J."/>
            <person name="Schuster L."/>
            <person name="Cowan T.M."/>
            <person name="Smanski M.J."/>
            <person name="Chevrette M.G."/>
            <person name="De Carvalho L.P.S."/>
            <person name="Shen B."/>
        </authorList>
    </citation>
    <scope>NUCLEOTIDE SEQUENCE [LARGE SCALE GENOMIC DNA]</scope>
    <source>
        <strain evidence="3 4">NPDC019708</strain>
    </source>
</reference>
<name>A0ABV2WUZ2_9NOCA</name>
<evidence type="ECO:0008006" key="5">
    <source>
        <dbReference type="Google" id="ProtNLM"/>
    </source>
</evidence>
<protein>
    <recommendedName>
        <fullName evidence="5">DUF4878 domain-containing protein</fullName>
    </recommendedName>
</protein>
<sequence>PGPQAPSRPDQSAPQRPGGPAPAPQGAGGSQGAPRPAGGPGRPQAGQRPAGAPSPADIKPTVAEHRVAQSPQYGAPGKIAQPQRVEPAAAPAGSTGNRKWLIAAGAAVVVVIALIAIVAGIGSGDDSPQARIRTAIGDYTGALESGDLAALRDITCGGLHDYYQGLSEEQFAAVHQQAVDGGSIPNVTGVDAVQITDRNALAQVTVQTEADSEQTTRTFDLQETDDGWKVCDPPAGTP</sequence>
<dbReference type="Proteomes" id="UP001550628">
    <property type="component" value="Unassembled WGS sequence"/>
</dbReference>
<dbReference type="EMBL" id="JBEYBF010000016">
    <property type="protein sequence ID" value="MEU1954707.1"/>
    <property type="molecule type" value="Genomic_DNA"/>
</dbReference>
<keyword evidence="2" id="KW-0812">Transmembrane</keyword>
<evidence type="ECO:0000256" key="2">
    <source>
        <dbReference type="SAM" id="Phobius"/>
    </source>
</evidence>
<feature type="non-terminal residue" evidence="3">
    <location>
        <position position="1"/>
    </location>
</feature>
<comment type="caution">
    <text evidence="3">The sequence shown here is derived from an EMBL/GenBank/DDBJ whole genome shotgun (WGS) entry which is preliminary data.</text>
</comment>
<evidence type="ECO:0000256" key="1">
    <source>
        <dbReference type="SAM" id="MobiDB-lite"/>
    </source>
</evidence>
<accession>A0ABV2WUZ2</accession>
<feature type="region of interest" description="Disordered" evidence="1">
    <location>
        <begin position="1"/>
        <end position="59"/>
    </location>
</feature>